<comment type="pathway">
    <text evidence="2">Protein modification; protein ubiquitination.</text>
</comment>
<dbReference type="PROSITE" id="PS50097">
    <property type="entry name" value="BTB"/>
    <property type="match status" value="1"/>
</dbReference>
<dbReference type="EMBL" id="KI517385">
    <property type="protein sequence ID" value="ESQ52758.1"/>
    <property type="molecule type" value="Genomic_DNA"/>
</dbReference>
<dbReference type="CDD" id="cd14733">
    <property type="entry name" value="BACK"/>
    <property type="match status" value="1"/>
</dbReference>
<dbReference type="InterPro" id="IPR000210">
    <property type="entry name" value="BTB/POZ_dom"/>
</dbReference>
<organism evidence="4 5">
    <name type="scientific">Eutrema salsugineum</name>
    <name type="common">Saltwater cress</name>
    <name type="synonym">Sisymbrium salsugineum</name>
    <dbReference type="NCBI Taxonomy" id="72664"/>
    <lineage>
        <taxon>Eukaryota</taxon>
        <taxon>Viridiplantae</taxon>
        <taxon>Streptophyta</taxon>
        <taxon>Embryophyta</taxon>
        <taxon>Tracheophyta</taxon>
        <taxon>Spermatophyta</taxon>
        <taxon>Magnoliopsida</taxon>
        <taxon>eudicotyledons</taxon>
        <taxon>Gunneridae</taxon>
        <taxon>Pentapetalae</taxon>
        <taxon>rosids</taxon>
        <taxon>malvids</taxon>
        <taxon>Brassicales</taxon>
        <taxon>Brassicaceae</taxon>
        <taxon>Eutremeae</taxon>
        <taxon>Eutrema</taxon>
    </lineage>
</organism>
<dbReference type="OMA" id="SCIRMNI"/>
<dbReference type="Gene3D" id="3.30.710.10">
    <property type="entry name" value="Potassium Channel Kv1.1, Chain A"/>
    <property type="match status" value="1"/>
</dbReference>
<dbReference type="Pfam" id="PF00651">
    <property type="entry name" value="BTB"/>
    <property type="match status" value="1"/>
</dbReference>
<dbReference type="PANTHER" id="PTHR47274:SF15">
    <property type="entry name" value="GENOME ASSEMBLY, CHROMOSOME: A05"/>
    <property type="match status" value="1"/>
</dbReference>
<dbReference type="CDD" id="cd18186">
    <property type="entry name" value="BTB_POZ_ZBTB_KLHL-like"/>
    <property type="match status" value="1"/>
</dbReference>
<gene>
    <name evidence="4" type="ORF">EUTSA_v10017689mg</name>
</gene>
<evidence type="ECO:0000256" key="2">
    <source>
        <dbReference type="ARBA" id="ARBA00004906"/>
    </source>
</evidence>
<protein>
    <recommendedName>
        <fullName evidence="3">BTB domain-containing protein</fullName>
    </recommendedName>
</protein>
<dbReference type="eggNOG" id="KOG1987">
    <property type="taxonomic scope" value="Eukaryota"/>
</dbReference>
<dbReference type="SUPFAM" id="SSF54695">
    <property type="entry name" value="POZ domain"/>
    <property type="match status" value="1"/>
</dbReference>
<dbReference type="UniPathway" id="UPA00143"/>
<sequence length="193" mass="21656">MATQTNKDQFLGGLAKVLEEQWQVDASRSEVLKKMLESDEVKNSANQVETITLSELNTDELEALVEFIYSDGSTLSAKVKQHVRSLYFLADKYVILHLRDLCRSELISSLNPENALDFLELAQIPFDKVLHDAAFSFIKMNINTIASSEKFKVFVVSNPNLALEIMKASLTSKGNGYCSRCGSYKLYCRSCGH</sequence>
<dbReference type="Gene3D" id="1.25.40.420">
    <property type="match status" value="1"/>
</dbReference>
<dbReference type="KEGG" id="eus:EUTSA_v10017689mg"/>
<dbReference type="AlphaFoldDB" id="V4MJG1"/>
<dbReference type="Proteomes" id="UP000030689">
    <property type="component" value="Unassembled WGS sequence"/>
</dbReference>
<dbReference type="Gramene" id="ESQ52758">
    <property type="protein sequence ID" value="ESQ52758"/>
    <property type="gene ID" value="EUTSA_v10017689mg"/>
</dbReference>
<name>V4MJG1_EUTSA</name>
<dbReference type="GO" id="GO:0016567">
    <property type="term" value="P:protein ubiquitination"/>
    <property type="evidence" value="ECO:0007669"/>
    <property type="project" value="UniProtKB-UniPathway"/>
</dbReference>
<keyword evidence="5" id="KW-1185">Reference proteome</keyword>
<accession>V4MJG1</accession>
<comment type="function">
    <text evidence="1">May act as a substrate-specific adapter of an E3 ubiquitin-protein ligase complex (CUL3-RBX1-BTB) which mediates the ubiquitination and subsequent proteasomal degradation of target proteins.</text>
</comment>
<evidence type="ECO:0000259" key="3">
    <source>
        <dbReference type="PROSITE" id="PS50097"/>
    </source>
</evidence>
<dbReference type="PANTHER" id="PTHR47274">
    <property type="entry name" value="BTB/POZ DOMAIN CONTAINING PROTEIN, EXPRESSED-RELATED"/>
    <property type="match status" value="1"/>
</dbReference>
<evidence type="ECO:0000256" key="1">
    <source>
        <dbReference type="ARBA" id="ARBA00002668"/>
    </source>
</evidence>
<reference evidence="4 5" key="1">
    <citation type="journal article" date="2013" name="Front. Plant Sci.">
        <title>The Reference Genome of the Halophytic Plant Eutrema salsugineum.</title>
        <authorList>
            <person name="Yang R."/>
            <person name="Jarvis D.E."/>
            <person name="Chen H."/>
            <person name="Beilstein M.A."/>
            <person name="Grimwood J."/>
            <person name="Jenkins J."/>
            <person name="Shu S."/>
            <person name="Prochnik S."/>
            <person name="Xin M."/>
            <person name="Ma C."/>
            <person name="Schmutz J."/>
            <person name="Wing R.A."/>
            <person name="Mitchell-Olds T."/>
            <person name="Schumaker K.S."/>
            <person name="Wang X."/>
        </authorList>
    </citation>
    <scope>NUCLEOTIDE SEQUENCE [LARGE SCALE GENOMIC DNA]</scope>
</reference>
<proteinExistence type="predicted"/>
<feature type="domain" description="BTB" evidence="3">
    <location>
        <begin position="7"/>
        <end position="77"/>
    </location>
</feature>
<evidence type="ECO:0000313" key="4">
    <source>
        <dbReference type="EMBL" id="ESQ52758.1"/>
    </source>
</evidence>
<evidence type="ECO:0000313" key="5">
    <source>
        <dbReference type="Proteomes" id="UP000030689"/>
    </source>
</evidence>
<dbReference type="InterPro" id="IPR044784">
    <property type="entry name" value="At1g01640-like"/>
</dbReference>
<dbReference type="InterPro" id="IPR011333">
    <property type="entry name" value="SKP1/BTB/POZ_sf"/>
</dbReference>